<dbReference type="Proteomes" id="UP000443090">
    <property type="component" value="Unassembled WGS sequence"/>
</dbReference>
<dbReference type="InterPro" id="IPR043519">
    <property type="entry name" value="NT_sf"/>
</dbReference>
<dbReference type="PROSITE" id="PS51257">
    <property type="entry name" value="PROKAR_LIPOPROTEIN"/>
    <property type="match status" value="1"/>
</dbReference>
<dbReference type="Gene3D" id="3.30.460.40">
    <property type="match status" value="1"/>
</dbReference>
<accession>A0A8H8S6A5</accession>
<dbReference type="EMBL" id="QGMI01000076">
    <property type="protein sequence ID" value="TVY47758.1"/>
    <property type="molecule type" value="Genomic_DNA"/>
</dbReference>
<organism evidence="1 2">
    <name type="scientific">Lachnellula occidentalis</name>
    <dbReference type="NCBI Taxonomy" id="215460"/>
    <lineage>
        <taxon>Eukaryota</taxon>
        <taxon>Fungi</taxon>
        <taxon>Dikarya</taxon>
        <taxon>Ascomycota</taxon>
        <taxon>Pezizomycotina</taxon>
        <taxon>Leotiomycetes</taxon>
        <taxon>Helotiales</taxon>
        <taxon>Lachnaceae</taxon>
        <taxon>Lachnellula</taxon>
    </lineage>
</organism>
<name>A0A8H8S6A5_9HELO</name>
<dbReference type="OrthoDB" id="5419802at2759"/>
<dbReference type="AlphaFoldDB" id="A0A8H8S6A5"/>
<evidence type="ECO:0000313" key="1">
    <source>
        <dbReference type="EMBL" id="TVY47758.1"/>
    </source>
</evidence>
<gene>
    <name evidence="1" type="ORF">LOCC1_G002738</name>
</gene>
<proteinExistence type="predicted"/>
<comment type="caution">
    <text evidence="1">The sequence shown here is derived from an EMBL/GenBank/DDBJ whole genome shotgun (WGS) entry which is preliminary data.</text>
</comment>
<evidence type="ECO:0000313" key="2">
    <source>
        <dbReference type="Proteomes" id="UP000443090"/>
    </source>
</evidence>
<protein>
    <submittedName>
        <fullName evidence="1">Uncharacterized protein</fullName>
    </submittedName>
</protein>
<reference evidence="1 2" key="1">
    <citation type="submission" date="2018-05" db="EMBL/GenBank/DDBJ databases">
        <title>Genome sequencing and assembly of the regulated plant pathogen Lachnellula willkommii and related sister species for the development of diagnostic species identification markers.</title>
        <authorList>
            <person name="Giroux E."/>
            <person name="Bilodeau G."/>
        </authorList>
    </citation>
    <scope>NUCLEOTIDE SEQUENCE [LARGE SCALE GENOMIC DNA]</scope>
    <source>
        <strain evidence="1 2">CBS 160.35</strain>
    </source>
</reference>
<sequence length="194" mass="21815">MPRPDQIRAAAEAIKQSLGNQVYAIVGGAACSLLGSTRETEDVDFVVPQNATKAARLMLKNQSEFFEVDKRTLHTHYKSDPRVEIEILTPPSLFRESFDNNTSVVQVNGVKILKPSLILNAKCNSIMTRPSQAKKRTDADDIQFCLWWCANNHAFPTTAEVPRASKEFVEWFVDAYGGAELWTNARYNWKTGSF</sequence>
<dbReference type="SUPFAM" id="SSF81301">
    <property type="entry name" value="Nucleotidyltransferase"/>
    <property type="match status" value="1"/>
</dbReference>
<keyword evidence="2" id="KW-1185">Reference proteome</keyword>